<evidence type="ECO:0000313" key="4">
    <source>
        <dbReference type="Proteomes" id="UP000065511"/>
    </source>
</evidence>
<dbReference type="InterPro" id="IPR015946">
    <property type="entry name" value="KH_dom-like_a/b"/>
</dbReference>
<dbReference type="InterPro" id="IPR036102">
    <property type="entry name" value="OsmC/Ohrsf"/>
</dbReference>
<dbReference type="GO" id="GO:0006979">
    <property type="term" value="P:response to oxidative stress"/>
    <property type="evidence" value="ECO:0007669"/>
    <property type="project" value="InterPro"/>
</dbReference>
<dbReference type="KEGG" id="ess:ATZ33_06000"/>
<organism evidence="3 5">
    <name type="scientific">Enterococcus silesiacus</name>
    <dbReference type="NCBI Taxonomy" id="332949"/>
    <lineage>
        <taxon>Bacteria</taxon>
        <taxon>Bacillati</taxon>
        <taxon>Bacillota</taxon>
        <taxon>Bacilli</taxon>
        <taxon>Lactobacillales</taxon>
        <taxon>Enterococcaceae</taxon>
        <taxon>Enterococcus</taxon>
    </lineage>
</organism>
<evidence type="ECO:0000313" key="3">
    <source>
        <dbReference type="EMBL" id="OJG89933.1"/>
    </source>
</evidence>
<dbReference type="EMBL" id="CP013614">
    <property type="protein sequence ID" value="ALS00936.1"/>
    <property type="molecule type" value="Genomic_DNA"/>
</dbReference>
<keyword evidence="4" id="KW-1185">Reference proteome</keyword>
<evidence type="ECO:0000313" key="2">
    <source>
        <dbReference type="EMBL" id="ALS00936.1"/>
    </source>
</evidence>
<dbReference type="SUPFAM" id="SSF82784">
    <property type="entry name" value="OsmC-like"/>
    <property type="match status" value="1"/>
</dbReference>
<dbReference type="InterPro" id="IPR003718">
    <property type="entry name" value="OsmC/Ohr_fam"/>
</dbReference>
<reference evidence="3 5" key="1">
    <citation type="submission" date="2014-12" db="EMBL/GenBank/DDBJ databases">
        <title>Draft genome sequences of 29 type strains of Enterococci.</title>
        <authorList>
            <person name="Zhong Z."/>
            <person name="Sun Z."/>
            <person name="Liu W."/>
            <person name="Zhang W."/>
            <person name="Zhang H."/>
        </authorList>
    </citation>
    <scope>NUCLEOTIDE SEQUENCE [LARGE SCALE GENOMIC DNA]</scope>
    <source>
        <strain evidence="3 5">DSM 22801</strain>
    </source>
</reference>
<dbReference type="Proteomes" id="UP000183039">
    <property type="component" value="Unassembled WGS sequence"/>
</dbReference>
<dbReference type="PANTHER" id="PTHR33797:SF2">
    <property type="entry name" value="ORGANIC HYDROPEROXIDE RESISTANCE PROTEIN-LIKE"/>
    <property type="match status" value="1"/>
</dbReference>
<dbReference type="Pfam" id="PF02566">
    <property type="entry name" value="OsmC"/>
    <property type="match status" value="1"/>
</dbReference>
<evidence type="ECO:0000313" key="5">
    <source>
        <dbReference type="Proteomes" id="UP000183039"/>
    </source>
</evidence>
<reference evidence="2 4" key="2">
    <citation type="submission" date="2015-12" db="EMBL/GenBank/DDBJ databases">
        <authorList>
            <person name="Lauer A."/>
            <person name="Humrighouse B."/>
            <person name="Loparev V."/>
            <person name="Shewmaker P.L."/>
            <person name="Whitney A.M."/>
            <person name="McLaughlin R.W."/>
        </authorList>
    </citation>
    <scope>NUCLEOTIDE SEQUENCE [LARGE SCALE GENOMIC DNA]</scope>
    <source>
        <strain evidence="2 4">LMG 23085</strain>
    </source>
</reference>
<dbReference type="Gene3D" id="3.30.300.20">
    <property type="match status" value="1"/>
</dbReference>
<comment type="similarity">
    <text evidence="1">Belongs to the OsmC/Ohr family.</text>
</comment>
<proteinExistence type="inferred from homology"/>
<accession>A0A0S3K9Q4</accession>
<name>A0A0S3K9Q4_9ENTE</name>
<dbReference type="OrthoDB" id="9797508at2"/>
<dbReference type="InterPro" id="IPR019953">
    <property type="entry name" value="OHR"/>
</dbReference>
<dbReference type="NCBIfam" id="TIGR03561">
    <property type="entry name" value="organ_hyd_perox"/>
    <property type="match status" value="1"/>
</dbReference>
<dbReference type="Proteomes" id="UP000065511">
    <property type="component" value="Chromosome"/>
</dbReference>
<gene>
    <name evidence="2" type="ORF">ATZ33_06000</name>
    <name evidence="3" type="ORF">RV15_GL001499</name>
</gene>
<dbReference type="EMBL" id="JXLC01000021">
    <property type="protein sequence ID" value="OJG89933.1"/>
    <property type="molecule type" value="Genomic_DNA"/>
</dbReference>
<dbReference type="PANTHER" id="PTHR33797">
    <property type="entry name" value="ORGANIC HYDROPEROXIDE RESISTANCE PROTEIN-LIKE"/>
    <property type="match status" value="1"/>
</dbReference>
<sequence>MKKIYSTTIINTGGREGEVFSPDKSFSYQVTSPGPHQENKTNPEQLFAAAYSSCFNSALELVMAKQKITSKSTVKATVSLFSGEQSGFQVGVVLSVKIDDVDRKTAEELVKAAHEVCPYSKATRGNISVELEVE</sequence>
<dbReference type="AlphaFoldDB" id="A0A0S3K9Q4"/>
<protein>
    <submittedName>
        <fullName evidence="2">Osmotically inducible protein C</fullName>
    </submittedName>
    <submittedName>
        <fullName evidence="3">Peroxiredoxin, Ohr subfamily</fullName>
    </submittedName>
</protein>
<evidence type="ECO:0000256" key="1">
    <source>
        <dbReference type="ARBA" id="ARBA00007378"/>
    </source>
</evidence>
<dbReference type="RefSeq" id="WP_071878517.1">
    <property type="nucleotide sequence ID" value="NZ_JXLC01000021.1"/>
</dbReference>